<evidence type="ECO:0000313" key="4">
    <source>
        <dbReference type="EMBL" id="RWU17088.1"/>
    </source>
</evidence>
<dbReference type="Pfam" id="PF13193">
    <property type="entry name" value="AMP-binding_C"/>
    <property type="match status" value="1"/>
</dbReference>
<gene>
    <name evidence="4" type="ORF">DM813_27380</name>
</gene>
<evidence type="ECO:0000259" key="3">
    <source>
        <dbReference type="Pfam" id="PF13193"/>
    </source>
</evidence>
<sequence length="514" mass="55713">MLERDAILAQLPERLHQLLDRHGREHAASPALYEGDITLSYGELRLAVDLLQAQLLMDGVRAGDRVMLVAENCRLLVAALLALSRLDAWAVVVNARLSASELNTIEQHCTPRRVLFASAASGSAARHAQRVGAQPRDVAHLGGFHIGALNSTCLIEPVEQDSAAQVAVMIYTTGTTGEPKGVMLTHRNLLYIACTASRLRHLRRDDRVYAVLPISHVFGLTAVCLASLFSGAALQLQGRFDAEELARALAEDGVTLMQGVPAMFARLLEFADQQGIELRAPRLRFLYAGGSPLDMSLKETVEQRFGVPLHNGYGLTESSPTVSQTRIDAPRRDTSVGRPIPGLEILLLDNARHSAVARGEVGELWVRGPNVMKGYYRAARQTAQVLTADGWLNTGDLARQDDEGALFIVGRSKELIIRSGFNVYPPEVEAVLNAYPGVVLSAVVGRPVAGNEEVVAFVQVADAARFDVQALTAHLAEHLSPYKRPSHVRVLSTLPCAASGKVLKHQLKAMSLDL</sequence>
<dbReference type="InterPro" id="IPR020845">
    <property type="entry name" value="AMP-binding_CS"/>
</dbReference>
<feature type="domain" description="AMP-binding enzyme C-terminal" evidence="3">
    <location>
        <begin position="427"/>
        <end position="501"/>
    </location>
</feature>
<dbReference type="InterPro" id="IPR000873">
    <property type="entry name" value="AMP-dep_synth/lig_dom"/>
</dbReference>
<dbReference type="RefSeq" id="WP_128326508.1">
    <property type="nucleotide sequence ID" value="NZ_QJRG01000050.1"/>
</dbReference>
<evidence type="ECO:0000259" key="2">
    <source>
        <dbReference type="Pfam" id="PF00501"/>
    </source>
</evidence>
<dbReference type="PROSITE" id="PS00455">
    <property type="entry name" value="AMP_BINDING"/>
    <property type="match status" value="1"/>
</dbReference>
<dbReference type="InterPro" id="IPR025110">
    <property type="entry name" value="AMP-bd_C"/>
</dbReference>
<organism evidence="4 5">
    <name type="scientific">Pseudomonas alkylphenolica</name>
    <dbReference type="NCBI Taxonomy" id="237609"/>
    <lineage>
        <taxon>Bacteria</taxon>
        <taxon>Pseudomonadati</taxon>
        <taxon>Pseudomonadota</taxon>
        <taxon>Gammaproteobacteria</taxon>
        <taxon>Pseudomonadales</taxon>
        <taxon>Pseudomonadaceae</taxon>
        <taxon>Pseudomonas</taxon>
    </lineage>
</organism>
<dbReference type="InterPro" id="IPR045851">
    <property type="entry name" value="AMP-bd_C_sf"/>
</dbReference>
<dbReference type="PANTHER" id="PTHR43767:SF1">
    <property type="entry name" value="NONRIBOSOMAL PEPTIDE SYNTHASE PES1 (EUROFUNG)-RELATED"/>
    <property type="match status" value="1"/>
</dbReference>
<name>A0A443ZEG9_9PSED</name>
<dbReference type="AlphaFoldDB" id="A0A443ZEG9"/>
<comment type="caution">
    <text evidence="4">The sequence shown here is derived from an EMBL/GenBank/DDBJ whole genome shotgun (WGS) entry which is preliminary data.</text>
</comment>
<protein>
    <submittedName>
        <fullName evidence="4">Long-chain fatty acid--CoA ligase</fullName>
    </submittedName>
</protein>
<dbReference type="GO" id="GO:0016878">
    <property type="term" value="F:acid-thiol ligase activity"/>
    <property type="evidence" value="ECO:0007669"/>
    <property type="project" value="UniProtKB-ARBA"/>
</dbReference>
<dbReference type="Gene3D" id="3.40.50.12780">
    <property type="entry name" value="N-terminal domain of ligase-like"/>
    <property type="match status" value="1"/>
</dbReference>
<evidence type="ECO:0000256" key="1">
    <source>
        <dbReference type="SAM" id="Phobius"/>
    </source>
</evidence>
<dbReference type="Proteomes" id="UP000288983">
    <property type="component" value="Unassembled WGS sequence"/>
</dbReference>
<keyword evidence="4" id="KW-0436">Ligase</keyword>
<dbReference type="Gene3D" id="3.30.300.30">
    <property type="match status" value="1"/>
</dbReference>
<dbReference type="SUPFAM" id="SSF56801">
    <property type="entry name" value="Acetyl-CoA synthetase-like"/>
    <property type="match status" value="1"/>
</dbReference>
<accession>A0A443ZEG9</accession>
<keyword evidence="1" id="KW-0812">Transmembrane</keyword>
<dbReference type="OrthoDB" id="9803968at2"/>
<dbReference type="InterPro" id="IPR050237">
    <property type="entry name" value="ATP-dep_AMP-bd_enzyme"/>
</dbReference>
<proteinExistence type="predicted"/>
<dbReference type="InterPro" id="IPR042099">
    <property type="entry name" value="ANL_N_sf"/>
</dbReference>
<keyword evidence="1" id="KW-0472">Membrane</keyword>
<dbReference type="Pfam" id="PF00501">
    <property type="entry name" value="AMP-binding"/>
    <property type="match status" value="1"/>
</dbReference>
<feature type="transmembrane region" description="Helical" evidence="1">
    <location>
        <begin position="208"/>
        <end position="229"/>
    </location>
</feature>
<dbReference type="EMBL" id="QJRG01000050">
    <property type="protein sequence ID" value="RWU17088.1"/>
    <property type="molecule type" value="Genomic_DNA"/>
</dbReference>
<keyword evidence="1" id="KW-1133">Transmembrane helix</keyword>
<feature type="domain" description="AMP-dependent synthetase/ligase" evidence="2">
    <location>
        <begin position="20"/>
        <end position="376"/>
    </location>
</feature>
<dbReference type="PANTHER" id="PTHR43767">
    <property type="entry name" value="LONG-CHAIN-FATTY-ACID--COA LIGASE"/>
    <property type="match status" value="1"/>
</dbReference>
<reference evidence="4 5" key="1">
    <citation type="submission" date="2018-06" db="EMBL/GenBank/DDBJ databases">
        <title>Bacteria isolated from soil of Wuhan.</title>
        <authorList>
            <person name="Wei X."/>
            <person name="Chunhua H."/>
        </authorList>
    </citation>
    <scope>NUCLEOTIDE SEQUENCE [LARGE SCALE GENOMIC DNA]</scope>
    <source>
        <strain evidence="5">xwS2</strain>
    </source>
</reference>
<evidence type="ECO:0000313" key="5">
    <source>
        <dbReference type="Proteomes" id="UP000288983"/>
    </source>
</evidence>